<gene>
    <name evidence="11" type="ORF">LLUT_LOCUS32750</name>
</gene>
<evidence type="ECO:0000259" key="10">
    <source>
        <dbReference type="Pfam" id="PF14368"/>
    </source>
</evidence>
<keyword evidence="4" id="KW-0336">GPI-anchor</keyword>
<name>A0AAV1YFI1_LUPLU</name>
<comment type="similarity">
    <text evidence="2">Belongs to the plant LTP family.</text>
</comment>
<dbReference type="InterPro" id="IPR043325">
    <property type="entry name" value="LTSS"/>
</dbReference>
<evidence type="ECO:0000256" key="9">
    <source>
        <dbReference type="SAM" id="SignalP"/>
    </source>
</evidence>
<evidence type="ECO:0000313" key="11">
    <source>
        <dbReference type="EMBL" id="CAL0331690.1"/>
    </source>
</evidence>
<evidence type="ECO:0000256" key="6">
    <source>
        <dbReference type="ARBA" id="ARBA00023157"/>
    </source>
</evidence>
<keyword evidence="6" id="KW-1015">Disulfide bond</keyword>
<evidence type="ECO:0000256" key="2">
    <source>
        <dbReference type="ARBA" id="ARBA00009748"/>
    </source>
</evidence>
<evidence type="ECO:0000256" key="4">
    <source>
        <dbReference type="ARBA" id="ARBA00022622"/>
    </source>
</evidence>
<dbReference type="InterPro" id="IPR036312">
    <property type="entry name" value="Bifun_inhib/LTP/seed_sf"/>
</dbReference>
<keyword evidence="3" id="KW-1003">Cell membrane</keyword>
<keyword evidence="4" id="KW-0472">Membrane</keyword>
<accession>A0AAV1YFI1</accession>
<dbReference type="InterPro" id="IPR016140">
    <property type="entry name" value="Bifunc_inhib/LTP/seed_store"/>
</dbReference>
<organism evidence="11 12">
    <name type="scientific">Lupinus luteus</name>
    <name type="common">European yellow lupine</name>
    <dbReference type="NCBI Taxonomy" id="3873"/>
    <lineage>
        <taxon>Eukaryota</taxon>
        <taxon>Viridiplantae</taxon>
        <taxon>Streptophyta</taxon>
        <taxon>Embryophyta</taxon>
        <taxon>Tracheophyta</taxon>
        <taxon>Spermatophyta</taxon>
        <taxon>Magnoliopsida</taxon>
        <taxon>eudicotyledons</taxon>
        <taxon>Gunneridae</taxon>
        <taxon>Pentapetalae</taxon>
        <taxon>rosids</taxon>
        <taxon>fabids</taxon>
        <taxon>Fabales</taxon>
        <taxon>Fabaceae</taxon>
        <taxon>Papilionoideae</taxon>
        <taxon>50 kb inversion clade</taxon>
        <taxon>genistoids sensu lato</taxon>
        <taxon>core genistoids</taxon>
        <taxon>Genisteae</taxon>
        <taxon>Lupinus</taxon>
    </lineage>
</organism>
<comment type="caution">
    <text evidence="11">The sequence shown here is derived from an EMBL/GenBank/DDBJ whole genome shotgun (WGS) entry which is preliminary data.</text>
</comment>
<protein>
    <recommendedName>
        <fullName evidence="10">Bifunctional inhibitor/plant lipid transfer protein/seed storage helical domain-containing protein</fullName>
    </recommendedName>
</protein>
<dbReference type="Gene3D" id="1.10.110.10">
    <property type="entry name" value="Plant lipid-transfer and hydrophobic proteins"/>
    <property type="match status" value="1"/>
</dbReference>
<dbReference type="EMBL" id="CAXHTB010000023">
    <property type="protein sequence ID" value="CAL0331690.1"/>
    <property type="molecule type" value="Genomic_DNA"/>
</dbReference>
<evidence type="ECO:0000256" key="1">
    <source>
        <dbReference type="ARBA" id="ARBA00004609"/>
    </source>
</evidence>
<keyword evidence="5 9" id="KW-0732">Signal</keyword>
<dbReference type="SUPFAM" id="SSF47699">
    <property type="entry name" value="Bifunctional inhibitor/lipid-transfer protein/seed storage 2S albumin"/>
    <property type="match status" value="1"/>
</dbReference>
<keyword evidence="12" id="KW-1185">Reference proteome</keyword>
<reference evidence="11 12" key="1">
    <citation type="submission" date="2024-03" db="EMBL/GenBank/DDBJ databases">
        <authorList>
            <person name="Martinez-Hernandez J."/>
        </authorList>
    </citation>
    <scope>NUCLEOTIDE SEQUENCE [LARGE SCALE GENOMIC DNA]</scope>
</reference>
<evidence type="ECO:0000256" key="7">
    <source>
        <dbReference type="ARBA" id="ARBA00023180"/>
    </source>
</evidence>
<dbReference type="AlphaFoldDB" id="A0AAV1YFI1"/>
<comment type="subcellular location">
    <subcellularLocation>
        <location evidence="1">Cell membrane</location>
        <topology evidence="1">Lipid-anchor</topology>
        <topology evidence="1">GPI-anchor</topology>
    </subcellularLocation>
</comment>
<sequence length="169" mass="18152">MDQCSMCMPLMIGLFLMAGISVRNLAEGQTLPPCGDQIFQCLNYINYTIPSKTCCIPLQNIYEAQKTCLCQVVFTPGILQVLGVTTTQAVKLGHSCGVDVSSTICEGTTISYVSALLDLAPSSSVEPEGKKKLHEQQAATPGGDEGGANRVAITGLSFVMLFWTYLLYN</sequence>
<feature type="chain" id="PRO_5043595289" description="Bifunctional inhibitor/plant lipid transfer protein/seed storage helical domain-containing protein" evidence="9">
    <location>
        <begin position="29"/>
        <end position="169"/>
    </location>
</feature>
<proteinExistence type="inferred from homology"/>
<dbReference type="CDD" id="cd00010">
    <property type="entry name" value="AAI_LTSS"/>
    <property type="match status" value="1"/>
</dbReference>
<evidence type="ECO:0000256" key="8">
    <source>
        <dbReference type="ARBA" id="ARBA00023288"/>
    </source>
</evidence>
<feature type="signal peptide" evidence="9">
    <location>
        <begin position="1"/>
        <end position="28"/>
    </location>
</feature>
<evidence type="ECO:0000256" key="3">
    <source>
        <dbReference type="ARBA" id="ARBA00022475"/>
    </source>
</evidence>
<evidence type="ECO:0000313" key="12">
    <source>
        <dbReference type="Proteomes" id="UP001497480"/>
    </source>
</evidence>
<dbReference type="GO" id="GO:0005886">
    <property type="term" value="C:plasma membrane"/>
    <property type="evidence" value="ECO:0007669"/>
    <property type="project" value="UniProtKB-SubCell"/>
</dbReference>
<evidence type="ECO:0000256" key="5">
    <source>
        <dbReference type="ARBA" id="ARBA00022729"/>
    </source>
</evidence>
<keyword evidence="7" id="KW-0325">Glycoprotein</keyword>
<feature type="domain" description="Bifunctional inhibitor/plant lipid transfer protein/seed storage helical" evidence="10">
    <location>
        <begin position="34"/>
        <end position="105"/>
    </location>
</feature>
<dbReference type="Proteomes" id="UP001497480">
    <property type="component" value="Unassembled WGS sequence"/>
</dbReference>
<dbReference type="Pfam" id="PF14368">
    <property type="entry name" value="LTP_2"/>
    <property type="match status" value="1"/>
</dbReference>
<dbReference type="GO" id="GO:0098552">
    <property type="term" value="C:side of membrane"/>
    <property type="evidence" value="ECO:0007669"/>
    <property type="project" value="UniProtKB-KW"/>
</dbReference>
<keyword evidence="8" id="KW-0449">Lipoprotein</keyword>
<dbReference type="PANTHER" id="PTHR33044">
    <property type="entry name" value="BIFUNCTIONAL INHIBITOR/LIPID-TRANSFER PROTEIN/SEED STORAGE 2S ALBUMIN SUPERFAMILY PROTEIN-RELATED"/>
    <property type="match status" value="1"/>
</dbReference>